<sequence length="433" mass="48343">MVDESALLVISAIERACSVPSVLGSLFIIVTFCLSSSFRKPINRMLFYASFGNMLSNAATLMSRSYLHQPNSAGCQTQAFLIQTFTFADVFWALAMATNVYLTFYRQFDVTRLRKIEPLYVVVCYGVPFIPALAFIFAKNQHGVRAYGDAELWCWITVEWGAWRLATYGLIWLTNLITFSIYIRTGCTIYKWRRHLLGFTSSTDMDPSSQPTQNREPTGPAKTTEVTITTSDIRPSDPDRVFGVEDILGAAYAVNVSTDPTTSVSHATTSASAAEQGRIKPQRPERRGQSQSDKSVLSYTRCALLFFAALLITWIPSSANRLYFLIHDKSSLPLGYMTALVLPLQGFWNALIYFSTSRAACKDFFASLRARRRRPNLSEFAGSVDVVGRNTGQGHQLDQMRTSTKPGRYGDTESTISLTPWTQGESSDFRTCA</sequence>
<evidence type="ECO:0000256" key="5">
    <source>
        <dbReference type="SAM" id="MobiDB-lite"/>
    </source>
</evidence>
<comment type="caution">
    <text evidence="8">The sequence shown here is derived from an EMBL/GenBank/DDBJ whole genome shotgun (WGS) entry which is preliminary data.</text>
</comment>
<dbReference type="GO" id="GO:0007189">
    <property type="term" value="P:adenylate cyclase-activating G protein-coupled receptor signaling pathway"/>
    <property type="evidence" value="ECO:0007669"/>
    <property type="project" value="TreeGrafter"/>
</dbReference>
<feature type="transmembrane region" description="Helical" evidence="6">
    <location>
        <begin position="165"/>
        <end position="183"/>
    </location>
</feature>
<evidence type="ECO:0000256" key="2">
    <source>
        <dbReference type="ARBA" id="ARBA00022692"/>
    </source>
</evidence>
<dbReference type="GO" id="GO:0007166">
    <property type="term" value="P:cell surface receptor signaling pathway"/>
    <property type="evidence" value="ECO:0007669"/>
    <property type="project" value="InterPro"/>
</dbReference>
<organism evidence="8 9">
    <name type="scientific">Dactylonectria macrodidyma</name>
    <dbReference type="NCBI Taxonomy" id="307937"/>
    <lineage>
        <taxon>Eukaryota</taxon>
        <taxon>Fungi</taxon>
        <taxon>Dikarya</taxon>
        <taxon>Ascomycota</taxon>
        <taxon>Pezizomycotina</taxon>
        <taxon>Sordariomycetes</taxon>
        <taxon>Hypocreomycetidae</taxon>
        <taxon>Hypocreales</taxon>
        <taxon>Nectriaceae</taxon>
        <taxon>Dactylonectria</taxon>
    </lineage>
</organism>
<evidence type="ECO:0000259" key="7">
    <source>
        <dbReference type="PROSITE" id="PS50261"/>
    </source>
</evidence>
<feature type="transmembrane region" description="Helical" evidence="6">
    <location>
        <begin position="46"/>
        <end position="67"/>
    </location>
</feature>
<accession>A0A9P9ID47</accession>
<dbReference type="PANTHER" id="PTHR23112:SF22">
    <property type="entry name" value="G-PROTEIN COUPLED RECEPTOR"/>
    <property type="match status" value="1"/>
</dbReference>
<keyword evidence="9" id="KW-1185">Reference proteome</keyword>
<feature type="transmembrane region" description="Helical" evidence="6">
    <location>
        <begin position="296"/>
        <end position="315"/>
    </location>
</feature>
<feature type="compositionally biased region" description="Polar residues" evidence="5">
    <location>
        <begin position="391"/>
        <end position="405"/>
    </location>
</feature>
<feature type="region of interest" description="Disordered" evidence="5">
    <location>
        <begin position="203"/>
        <end position="237"/>
    </location>
</feature>
<gene>
    <name evidence="8" type="ORF">EDB81DRAFT_248244</name>
</gene>
<evidence type="ECO:0000256" key="4">
    <source>
        <dbReference type="ARBA" id="ARBA00023136"/>
    </source>
</evidence>
<dbReference type="InterPro" id="IPR017981">
    <property type="entry name" value="GPCR_2-like_7TM"/>
</dbReference>
<dbReference type="GO" id="GO:0005886">
    <property type="term" value="C:plasma membrane"/>
    <property type="evidence" value="ECO:0007669"/>
    <property type="project" value="TreeGrafter"/>
</dbReference>
<feature type="transmembrane region" description="Helical" evidence="6">
    <location>
        <begin position="79"/>
        <end position="104"/>
    </location>
</feature>
<keyword evidence="2 6" id="KW-0812">Transmembrane</keyword>
<feature type="compositionally biased region" description="Polar residues" evidence="5">
    <location>
        <begin position="224"/>
        <end position="233"/>
    </location>
</feature>
<feature type="transmembrane region" description="Helical" evidence="6">
    <location>
        <begin position="6"/>
        <end position="34"/>
    </location>
</feature>
<dbReference type="SUPFAM" id="SSF81321">
    <property type="entry name" value="Family A G protein-coupled receptor-like"/>
    <property type="match status" value="1"/>
</dbReference>
<dbReference type="EMBL" id="JAGMUV010000029">
    <property type="protein sequence ID" value="KAH7116431.1"/>
    <property type="molecule type" value="Genomic_DNA"/>
</dbReference>
<feature type="compositionally biased region" description="Polar residues" evidence="5">
    <location>
        <begin position="203"/>
        <end position="216"/>
    </location>
</feature>
<dbReference type="Pfam" id="PF05462">
    <property type="entry name" value="Dicty_CAR"/>
    <property type="match status" value="1"/>
</dbReference>
<evidence type="ECO:0000313" key="9">
    <source>
        <dbReference type="Proteomes" id="UP000738349"/>
    </source>
</evidence>
<evidence type="ECO:0000256" key="3">
    <source>
        <dbReference type="ARBA" id="ARBA00022989"/>
    </source>
</evidence>
<keyword evidence="4 6" id="KW-0472">Membrane</keyword>
<dbReference type="PRINTS" id="PR02001">
    <property type="entry name" value="GCR1CAMPR"/>
</dbReference>
<evidence type="ECO:0000313" key="8">
    <source>
        <dbReference type="EMBL" id="KAH7116431.1"/>
    </source>
</evidence>
<dbReference type="InterPro" id="IPR022343">
    <property type="entry name" value="GCR1-cAMP_receptor"/>
</dbReference>
<dbReference type="AlphaFoldDB" id="A0A9P9ID47"/>
<feature type="transmembrane region" description="Helical" evidence="6">
    <location>
        <begin position="335"/>
        <end position="354"/>
    </location>
</feature>
<feature type="compositionally biased region" description="Low complexity" evidence="5">
    <location>
        <begin position="261"/>
        <end position="274"/>
    </location>
</feature>
<evidence type="ECO:0000256" key="6">
    <source>
        <dbReference type="SAM" id="Phobius"/>
    </source>
</evidence>
<comment type="subcellular location">
    <subcellularLocation>
        <location evidence="1">Membrane</location>
        <topology evidence="1">Multi-pass membrane protein</topology>
    </subcellularLocation>
</comment>
<name>A0A9P9ID47_9HYPO</name>
<dbReference type="PANTHER" id="PTHR23112">
    <property type="entry name" value="G PROTEIN-COUPLED RECEPTOR 157-RELATED"/>
    <property type="match status" value="1"/>
</dbReference>
<reference evidence="8" key="1">
    <citation type="journal article" date="2021" name="Nat. Commun.">
        <title>Genetic determinants of endophytism in the Arabidopsis root mycobiome.</title>
        <authorList>
            <person name="Mesny F."/>
            <person name="Miyauchi S."/>
            <person name="Thiergart T."/>
            <person name="Pickel B."/>
            <person name="Atanasova L."/>
            <person name="Karlsson M."/>
            <person name="Huettel B."/>
            <person name="Barry K.W."/>
            <person name="Haridas S."/>
            <person name="Chen C."/>
            <person name="Bauer D."/>
            <person name="Andreopoulos W."/>
            <person name="Pangilinan J."/>
            <person name="LaButti K."/>
            <person name="Riley R."/>
            <person name="Lipzen A."/>
            <person name="Clum A."/>
            <person name="Drula E."/>
            <person name="Henrissat B."/>
            <person name="Kohler A."/>
            <person name="Grigoriev I.V."/>
            <person name="Martin F.M."/>
            <person name="Hacquard S."/>
        </authorList>
    </citation>
    <scope>NUCLEOTIDE SEQUENCE</scope>
    <source>
        <strain evidence="8">MPI-CAGE-AT-0147</strain>
    </source>
</reference>
<proteinExistence type="predicted"/>
<feature type="transmembrane region" description="Helical" evidence="6">
    <location>
        <begin position="116"/>
        <end position="138"/>
    </location>
</feature>
<protein>
    <recommendedName>
        <fullName evidence="7">G-protein coupled receptors family 2 profile 2 domain-containing protein</fullName>
    </recommendedName>
</protein>
<dbReference type="OrthoDB" id="18453at2759"/>
<feature type="region of interest" description="Disordered" evidence="5">
    <location>
        <begin position="391"/>
        <end position="416"/>
    </location>
</feature>
<dbReference type="Proteomes" id="UP000738349">
    <property type="component" value="Unassembled WGS sequence"/>
</dbReference>
<dbReference type="GO" id="GO:0004930">
    <property type="term" value="F:G protein-coupled receptor activity"/>
    <property type="evidence" value="ECO:0007669"/>
    <property type="project" value="TreeGrafter"/>
</dbReference>
<feature type="domain" description="G-protein coupled receptors family 2 profile 2" evidence="7">
    <location>
        <begin position="7"/>
        <end position="156"/>
    </location>
</feature>
<feature type="region of interest" description="Disordered" evidence="5">
    <location>
        <begin position="260"/>
        <end position="292"/>
    </location>
</feature>
<dbReference type="PROSITE" id="PS50261">
    <property type="entry name" value="G_PROTEIN_RECEP_F2_4"/>
    <property type="match status" value="1"/>
</dbReference>
<evidence type="ECO:0000256" key="1">
    <source>
        <dbReference type="ARBA" id="ARBA00004141"/>
    </source>
</evidence>
<keyword evidence="3 6" id="KW-1133">Transmembrane helix</keyword>
<dbReference type="Gene3D" id="1.20.1070.10">
    <property type="entry name" value="Rhodopsin 7-helix transmembrane proteins"/>
    <property type="match status" value="1"/>
</dbReference>